<keyword evidence="4 5" id="KW-0274">FAD</keyword>
<evidence type="ECO:0000256" key="3">
    <source>
        <dbReference type="ARBA" id="ARBA00022630"/>
    </source>
</evidence>
<dbReference type="Pfam" id="PF05199">
    <property type="entry name" value="GMC_oxred_C"/>
    <property type="match status" value="1"/>
</dbReference>
<dbReference type="SUPFAM" id="SSF51905">
    <property type="entry name" value="FAD/NAD(P)-binding domain"/>
    <property type="match status" value="1"/>
</dbReference>
<gene>
    <name evidence="9" type="ORF">HA039_04035</name>
</gene>
<dbReference type="InterPro" id="IPR012132">
    <property type="entry name" value="GMC_OxRdtase"/>
</dbReference>
<dbReference type="InterPro" id="IPR000172">
    <property type="entry name" value="GMC_OxRdtase_N"/>
</dbReference>
<feature type="domain" description="Glucose-methanol-choline oxidoreductase N-terminal" evidence="8">
    <location>
        <begin position="82"/>
        <end position="105"/>
    </location>
</feature>
<dbReference type="Proteomes" id="UP000501179">
    <property type="component" value="Chromosome"/>
</dbReference>
<accession>A0A6G9GTI3</accession>
<keyword evidence="3 6" id="KW-0285">Flavoprotein</keyword>
<dbReference type="GO" id="GO:0050660">
    <property type="term" value="F:flavin adenine dinucleotide binding"/>
    <property type="evidence" value="ECO:0007669"/>
    <property type="project" value="InterPro"/>
</dbReference>
<dbReference type="SUPFAM" id="SSF54373">
    <property type="entry name" value="FAD-linked reductases, C-terminal domain"/>
    <property type="match status" value="1"/>
</dbReference>
<organism evidence="9 10">
    <name type="scientific">Streptomyces liangshanensis</name>
    <dbReference type="NCBI Taxonomy" id="2717324"/>
    <lineage>
        <taxon>Bacteria</taxon>
        <taxon>Bacillati</taxon>
        <taxon>Actinomycetota</taxon>
        <taxon>Actinomycetes</taxon>
        <taxon>Kitasatosporales</taxon>
        <taxon>Streptomycetaceae</taxon>
        <taxon>Streptomyces</taxon>
    </lineage>
</organism>
<evidence type="ECO:0000256" key="5">
    <source>
        <dbReference type="PIRSR" id="PIRSR000137-2"/>
    </source>
</evidence>
<dbReference type="PANTHER" id="PTHR11552">
    <property type="entry name" value="GLUCOSE-METHANOL-CHOLINE GMC OXIDOREDUCTASE"/>
    <property type="match status" value="1"/>
</dbReference>
<dbReference type="Gene3D" id="3.30.560.10">
    <property type="entry name" value="Glucose Oxidase, domain 3"/>
    <property type="match status" value="1"/>
</dbReference>
<evidence type="ECO:0000256" key="4">
    <source>
        <dbReference type="ARBA" id="ARBA00022827"/>
    </source>
</evidence>
<sequence>MTYMKTFDFIVVGGGTAGCVLAARLSESGAAHVLLLEAGGQPTDAVSDPAAWTRSLQGSSLDWAGSTVVQASTGTSVPWPRGRVLGGSSAINGMCFIRGHRASYDAWPDAGAEGWGFDDLLPFMRRSERTTGRDPAVRGTEGPLTVGPAPSHLPLAEAALLAAEEAGYPRVADINSGLETGFGWSDLNIVQGRRQSAADAYLFPALNRPNLEVVTGAVARRVLLEGERCAGVEYGVGTEVLQARCRGEVVLSAGTVGSAQLLMLSGIGPAPHLRGVGITPVLDLPGVGENLQDHPRSTVVYSAASPIPATDANHAEVIGLIHSDESAGAPDLQVQLVEIPYFAPPLPPDLPIPGQGYSIAFSVVTPRSRGRIRLATNGPTTPPFLDPNYYSHPHDLTVMTAGLRVARAIGTSRALAPWRYEESLPGPGVQGTEHVHDYLRKSLRTYSHQVGTCRMGTDDMAVVDTALRVRGIEALRVIDASVMPTIVSANTNATVYAIAERGASILMGE</sequence>
<feature type="binding site" evidence="5">
    <location>
        <position position="446"/>
    </location>
    <ligand>
        <name>substrate</name>
    </ligand>
</feature>
<dbReference type="InterPro" id="IPR007867">
    <property type="entry name" value="GMC_OxRtase_C"/>
</dbReference>
<dbReference type="PANTHER" id="PTHR11552:SF147">
    <property type="entry name" value="CHOLINE DEHYDROGENASE, MITOCHONDRIAL"/>
    <property type="match status" value="1"/>
</dbReference>
<dbReference type="Pfam" id="PF00732">
    <property type="entry name" value="GMC_oxred_N"/>
    <property type="match status" value="1"/>
</dbReference>
<evidence type="ECO:0000256" key="7">
    <source>
        <dbReference type="SAM" id="MobiDB-lite"/>
    </source>
</evidence>
<evidence type="ECO:0000313" key="10">
    <source>
        <dbReference type="Proteomes" id="UP000501179"/>
    </source>
</evidence>
<dbReference type="AlphaFoldDB" id="A0A6G9GTI3"/>
<evidence type="ECO:0000256" key="6">
    <source>
        <dbReference type="RuleBase" id="RU003968"/>
    </source>
</evidence>
<comment type="similarity">
    <text evidence="2 6">Belongs to the GMC oxidoreductase family.</text>
</comment>
<reference evidence="9 10" key="1">
    <citation type="submission" date="2020-03" db="EMBL/GenBank/DDBJ databases">
        <title>A novel species.</title>
        <authorList>
            <person name="Gao J."/>
        </authorList>
    </citation>
    <scope>NUCLEOTIDE SEQUENCE [LARGE SCALE GENOMIC DNA]</scope>
    <source>
        <strain evidence="9 10">QMT-12</strain>
    </source>
</reference>
<feature type="region of interest" description="Disordered" evidence="7">
    <location>
        <begin position="130"/>
        <end position="149"/>
    </location>
</feature>
<evidence type="ECO:0000259" key="8">
    <source>
        <dbReference type="PROSITE" id="PS00623"/>
    </source>
</evidence>
<feature type="binding site" evidence="5">
    <location>
        <position position="84"/>
    </location>
    <ligand>
        <name>FAD</name>
        <dbReference type="ChEBI" id="CHEBI:57692"/>
    </ligand>
</feature>
<evidence type="ECO:0000256" key="2">
    <source>
        <dbReference type="ARBA" id="ARBA00010790"/>
    </source>
</evidence>
<keyword evidence="10" id="KW-1185">Reference proteome</keyword>
<dbReference type="GO" id="GO:0016614">
    <property type="term" value="F:oxidoreductase activity, acting on CH-OH group of donors"/>
    <property type="evidence" value="ECO:0007669"/>
    <property type="project" value="InterPro"/>
</dbReference>
<name>A0A6G9GTI3_9ACTN</name>
<dbReference type="KEGG" id="slia:HA039_04035"/>
<evidence type="ECO:0000313" key="9">
    <source>
        <dbReference type="EMBL" id="QIQ01572.1"/>
    </source>
</evidence>
<evidence type="ECO:0000256" key="1">
    <source>
        <dbReference type="ARBA" id="ARBA00001974"/>
    </source>
</evidence>
<dbReference type="EMBL" id="CP050177">
    <property type="protein sequence ID" value="QIQ01572.1"/>
    <property type="molecule type" value="Genomic_DNA"/>
</dbReference>
<protein>
    <submittedName>
        <fullName evidence="9">NAD(P)-binding protein</fullName>
    </submittedName>
</protein>
<dbReference type="PROSITE" id="PS51257">
    <property type="entry name" value="PROKAR_LIPOPROTEIN"/>
    <property type="match status" value="1"/>
</dbReference>
<dbReference type="Gene3D" id="3.50.50.60">
    <property type="entry name" value="FAD/NAD(P)-binding domain"/>
    <property type="match status" value="1"/>
</dbReference>
<proteinExistence type="inferred from homology"/>
<comment type="cofactor">
    <cofactor evidence="1 5">
        <name>FAD</name>
        <dbReference type="ChEBI" id="CHEBI:57692"/>
    </cofactor>
</comment>
<dbReference type="PIRSF" id="PIRSF000137">
    <property type="entry name" value="Alcohol_oxidase"/>
    <property type="match status" value="1"/>
</dbReference>
<dbReference type="PROSITE" id="PS00623">
    <property type="entry name" value="GMC_OXRED_1"/>
    <property type="match status" value="1"/>
</dbReference>
<dbReference type="InterPro" id="IPR036188">
    <property type="entry name" value="FAD/NAD-bd_sf"/>
</dbReference>